<sequence length="149" mass="16150">MAPMLAFLRLLPLPVLIVLGGLVYYEGLPGFARIPYLASVPVLGDLTAGRVAVAATKARAEGREAGAFVERQLWQAARAKAEDEAAKAAAALQAEINAADLSVEVFRKNDRLRAAAFEAAMREQRDEDQKTGVDRSVCDLPDRVWNATR</sequence>
<keyword evidence="1" id="KW-1133">Transmembrane helix</keyword>
<protein>
    <submittedName>
        <fullName evidence="2">Uncharacterized protein</fullName>
    </submittedName>
</protein>
<gene>
    <name evidence="2" type="ORF">DMY87_18000</name>
</gene>
<keyword evidence="3" id="KW-1185">Reference proteome</keyword>
<evidence type="ECO:0000313" key="3">
    <source>
        <dbReference type="Proteomes" id="UP000247536"/>
    </source>
</evidence>
<dbReference type="Proteomes" id="UP000247536">
    <property type="component" value="Unassembled WGS sequence"/>
</dbReference>
<organism evidence="2 3">
    <name type="scientific">Rhizobium wuzhouense</name>
    <dbReference type="NCBI Taxonomy" id="1986026"/>
    <lineage>
        <taxon>Bacteria</taxon>
        <taxon>Pseudomonadati</taxon>
        <taxon>Pseudomonadota</taxon>
        <taxon>Alphaproteobacteria</taxon>
        <taxon>Hyphomicrobiales</taxon>
        <taxon>Rhizobiaceae</taxon>
        <taxon>Rhizobium/Agrobacterium group</taxon>
        <taxon>Rhizobium</taxon>
    </lineage>
</organism>
<evidence type="ECO:0000256" key="1">
    <source>
        <dbReference type="SAM" id="Phobius"/>
    </source>
</evidence>
<reference evidence="2 3" key="1">
    <citation type="submission" date="2018-06" db="EMBL/GenBank/DDBJ databases">
        <title>Rhizobium wuzhouense sp. nov., isolated from roots of Oryza officinalis.</title>
        <authorList>
            <person name="Yuan T."/>
        </authorList>
    </citation>
    <scope>NUCLEOTIDE SEQUENCE [LARGE SCALE GENOMIC DNA]</scope>
    <source>
        <strain evidence="2 3">W44</strain>
    </source>
</reference>
<proteinExistence type="predicted"/>
<keyword evidence="1" id="KW-0472">Membrane</keyword>
<dbReference type="EMBL" id="QJRY01000007">
    <property type="protein sequence ID" value="PYB71258.1"/>
    <property type="molecule type" value="Genomic_DNA"/>
</dbReference>
<keyword evidence="1" id="KW-0812">Transmembrane</keyword>
<accession>A0ABX5NMM6</accession>
<evidence type="ECO:0000313" key="2">
    <source>
        <dbReference type="EMBL" id="PYB71258.1"/>
    </source>
</evidence>
<name>A0ABX5NMM6_9HYPH</name>
<dbReference type="RefSeq" id="WP_110793047.1">
    <property type="nucleotide sequence ID" value="NZ_QJRY01000007.1"/>
</dbReference>
<feature type="transmembrane region" description="Helical" evidence="1">
    <location>
        <begin position="6"/>
        <end position="25"/>
    </location>
</feature>
<comment type="caution">
    <text evidence="2">The sequence shown here is derived from an EMBL/GenBank/DDBJ whole genome shotgun (WGS) entry which is preliminary data.</text>
</comment>